<dbReference type="RefSeq" id="WP_191619417.1">
    <property type="nucleotide sequence ID" value="NZ_JACYFG010000060.1"/>
</dbReference>
<proteinExistence type="predicted"/>
<reference evidence="2" key="1">
    <citation type="submission" date="2020-09" db="EMBL/GenBank/DDBJ databases">
        <title>Pelagicoccus enzymogenes sp. nov. with an EPS production, isolated from marine sediment.</title>
        <authorList>
            <person name="Feng X."/>
        </authorList>
    </citation>
    <scope>NUCLEOTIDE SEQUENCE</scope>
    <source>
        <strain evidence="2">NFK12</strain>
    </source>
</reference>
<feature type="chain" id="PRO_5037641464" evidence="1">
    <location>
        <begin position="24"/>
        <end position="139"/>
    </location>
</feature>
<accession>A0A927IK05</accession>
<sequence>MKKWIRLIVSLTLAGLMVNVAWAGKKNDKGAAFGALFYDGETVGTVATPTSMPGRGVDVIYVLSNGQEGQLGVTTVAPGDANYHGGKWKVYVVTWEDETPVPLFKSAAEVEASLDAGDLSIMRVPEADFVCPVLRKPKG</sequence>
<evidence type="ECO:0000313" key="3">
    <source>
        <dbReference type="Proteomes" id="UP000622317"/>
    </source>
</evidence>
<name>A0A927IK05_9BACT</name>
<gene>
    <name evidence="2" type="ORF">IEN85_22755</name>
</gene>
<evidence type="ECO:0000256" key="1">
    <source>
        <dbReference type="SAM" id="SignalP"/>
    </source>
</evidence>
<comment type="caution">
    <text evidence="2">The sequence shown here is derived from an EMBL/GenBank/DDBJ whole genome shotgun (WGS) entry which is preliminary data.</text>
</comment>
<protein>
    <submittedName>
        <fullName evidence="2">Uncharacterized protein</fullName>
    </submittedName>
</protein>
<dbReference type="EMBL" id="JACYFG010000060">
    <property type="protein sequence ID" value="MBD5782338.1"/>
    <property type="molecule type" value="Genomic_DNA"/>
</dbReference>
<keyword evidence="3" id="KW-1185">Reference proteome</keyword>
<feature type="signal peptide" evidence="1">
    <location>
        <begin position="1"/>
        <end position="23"/>
    </location>
</feature>
<dbReference type="AlphaFoldDB" id="A0A927IK05"/>
<dbReference type="Proteomes" id="UP000622317">
    <property type="component" value="Unassembled WGS sequence"/>
</dbReference>
<evidence type="ECO:0000313" key="2">
    <source>
        <dbReference type="EMBL" id="MBD5782338.1"/>
    </source>
</evidence>
<keyword evidence="1" id="KW-0732">Signal</keyword>
<organism evidence="2 3">
    <name type="scientific">Pelagicoccus enzymogenes</name>
    <dbReference type="NCBI Taxonomy" id="2773457"/>
    <lineage>
        <taxon>Bacteria</taxon>
        <taxon>Pseudomonadati</taxon>
        <taxon>Verrucomicrobiota</taxon>
        <taxon>Opitutia</taxon>
        <taxon>Puniceicoccales</taxon>
        <taxon>Pelagicoccaceae</taxon>
        <taxon>Pelagicoccus</taxon>
    </lineage>
</organism>